<accession>A0ABY0R387</accession>
<protein>
    <submittedName>
        <fullName evidence="1">Uncharacterized protein</fullName>
    </submittedName>
</protein>
<dbReference type="RefSeq" id="WP_089745737.1">
    <property type="nucleotide sequence ID" value="NZ_FNHD01000025.1"/>
</dbReference>
<gene>
    <name evidence="1" type="ORF">SAMN05216273_12521</name>
</gene>
<reference evidence="1 2" key="1">
    <citation type="submission" date="2016-10" db="EMBL/GenBank/DDBJ databases">
        <authorList>
            <person name="Varghese N."/>
            <person name="Submissions S."/>
        </authorList>
    </citation>
    <scope>NUCLEOTIDE SEQUENCE [LARGE SCALE GENOMIC DNA]</scope>
    <source>
        <strain evidence="1 2">CGMCC 1.10941</strain>
    </source>
</reference>
<comment type="caution">
    <text evidence="1">The sequence shown here is derived from an EMBL/GenBank/DDBJ whole genome shotgun (WGS) entry which is preliminary data.</text>
</comment>
<evidence type="ECO:0000313" key="1">
    <source>
        <dbReference type="EMBL" id="SDM35295.1"/>
    </source>
</evidence>
<keyword evidence="2" id="KW-1185">Reference proteome</keyword>
<dbReference type="EMBL" id="FNHD01000025">
    <property type="protein sequence ID" value="SDM35295.1"/>
    <property type="molecule type" value="Genomic_DNA"/>
</dbReference>
<sequence length="184" mass="20817">MQDNFIEALNEIKEVNIVDEYSLKVWKSRAVNIIVRIYGNESKQEEQIKSINFRKYISINGSGGGNNSKNCNEQAKGLIDGFINDIKRFGLPKKEKTIDHHTQGINITLNQNQQQNQSIKLNVILEALQDELNGKQLKEIQEIIDNNESIEEKKDSIINKITSFGSGLASNILANILTNPELYS</sequence>
<evidence type="ECO:0000313" key="2">
    <source>
        <dbReference type="Proteomes" id="UP000199242"/>
    </source>
</evidence>
<proteinExistence type="predicted"/>
<organism evidence="1 2">
    <name type="scientific">Chryseobacterium taihuense</name>
    <dbReference type="NCBI Taxonomy" id="1141221"/>
    <lineage>
        <taxon>Bacteria</taxon>
        <taxon>Pseudomonadati</taxon>
        <taxon>Bacteroidota</taxon>
        <taxon>Flavobacteriia</taxon>
        <taxon>Flavobacteriales</taxon>
        <taxon>Weeksellaceae</taxon>
        <taxon>Chryseobacterium group</taxon>
        <taxon>Chryseobacterium</taxon>
    </lineage>
</organism>
<name>A0ABY0R387_9FLAO</name>
<dbReference type="Proteomes" id="UP000199242">
    <property type="component" value="Unassembled WGS sequence"/>
</dbReference>